<organism evidence="3">
    <name type="scientific">Archangium gephyra</name>
    <dbReference type="NCBI Taxonomy" id="48"/>
    <lineage>
        <taxon>Bacteria</taxon>
        <taxon>Pseudomonadati</taxon>
        <taxon>Myxococcota</taxon>
        <taxon>Myxococcia</taxon>
        <taxon>Myxococcales</taxon>
        <taxon>Cystobacterineae</taxon>
        <taxon>Archangiaceae</taxon>
        <taxon>Archangium</taxon>
    </lineage>
</organism>
<dbReference type="EMBL" id="MN731362">
    <property type="protein sequence ID" value="QLH55411.1"/>
    <property type="molecule type" value="Genomic_DNA"/>
</dbReference>
<feature type="compositionally biased region" description="Low complexity" evidence="1">
    <location>
        <begin position="20"/>
        <end position="34"/>
    </location>
</feature>
<evidence type="ECO:0000259" key="2">
    <source>
        <dbReference type="Pfam" id="PF08818"/>
    </source>
</evidence>
<feature type="compositionally biased region" description="Low complexity" evidence="1">
    <location>
        <begin position="42"/>
        <end position="55"/>
    </location>
</feature>
<feature type="domain" description="YdhG-like" evidence="2">
    <location>
        <begin position="78"/>
        <end position="171"/>
    </location>
</feature>
<evidence type="ECO:0000256" key="1">
    <source>
        <dbReference type="SAM" id="MobiDB-lite"/>
    </source>
</evidence>
<reference evidence="3" key="1">
    <citation type="journal article" date="2020" name="ACS Chem. Biol.">
        <title>Biosynthesis of cittilins, unusual ribosomally synthesized and post-translationally modified peptides from Myxococcus xanthus.</title>
        <authorList>
            <person name="Hug J.J."/>
            <person name="Dastbaz J."/>
            <person name="Adam S."/>
            <person name="Revermann O."/>
            <person name="Koehnke J."/>
            <person name="Krug D."/>
            <person name="Muller R."/>
        </authorList>
    </citation>
    <scope>NUCLEOTIDE SEQUENCE</scope>
    <source>
        <strain evidence="3">Ar8082</strain>
    </source>
</reference>
<accession>A0A7D5NGI0</accession>
<dbReference type="Pfam" id="PF08818">
    <property type="entry name" value="DUF1801"/>
    <property type="match status" value="1"/>
</dbReference>
<proteinExistence type="predicted"/>
<sequence length="187" mass="20331">MSAPGAKAMSGRTTKKAAAKKTTASKKTATAAKKPAARRVAAKAAKPSKAVARSSDSMSASERIDQRIASLGDWRGVRLAEIRKLIHEVDPEVVEDWKWMGTPVWSHNGMYVLANPHKDKVKITFFHGSQLPDPKKLFNGGLEGGKWRAIDLREGDKLDTTAFKALLRAAVAYNTMHPVPKSKGSRA</sequence>
<protein>
    <submittedName>
        <fullName evidence="3">DUF1801 protein</fullName>
    </submittedName>
</protein>
<dbReference type="AlphaFoldDB" id="A0A7D5NGI0"/>
<name>A0A7D5NGI0_9BACT</name>
<feature type="region of interest" description="Disordered" evidence="1">
    <location>
        <begin position="1"/>
        <end position="59"/>
    </location>
</feature>
<dbReference type="SUPFAM" id="SSF159888">
    <property type="entry name" value="YdhG-like"/>
    <property type="match status" value="1"/>
</dbReference>
<dbReference type="Gene3D" id="3.90.1150.200">
    <property type="match status" value="1"/>
</dbReference>
<evidence type="ECO:0000313" key="3">
    <source>
        <dbReference type="EMBL" id="QLH55411.1"/>
    </source>
</evidence>
<dbReference type="InterPro" id="IPR014922">
    <property type="entry name" value="YdhG-like"/>
</dbReference>